<organism evidence="2 3">
    <name type="scientific">Candidatus Pantoea communis</name>
    <dbReference type="NCBI Taxonomy" id="2608354"/>
    <lineage>
        <taxon>Bacteria</taxon>
        <taxon>Pseudomonadati</taxon>
        <taxon>Pseudomonadota</taxon>
        <taxon>Gammaproteobacteria</taxon>
        <taxon>Enterobacterales</taxon>
        <taxon>Erwiniaceae</taxon>
        <taxon>Pantoea</taxon>
    </lineage>
</organism>
<sequence length="324" mass="35478">MSEHEFALPADWRGWVWQGGDNPLALQERYLSLSPLQPGEVLIRNAAIGLNPVDWKVLDTQRDRVPGVDGAGTVVAVGSDVDLHWLGRRVAYHQNLQCNGSFAEYTVLAAQVLLPIPDGLDFATAAAFPCPALTAWQAIEKIPLEPGAPLLISGAGGSVGHFLVQLAYARGFEVTTLSGERHWSRLHALGAKRCYSDEQHDASAVKERYFAVIDAVSPEKAALLANNLMANGHLVCIQGRVKEWPNPAFGRALSLHEVALGALHQHGNAQQWQRLTQQGEQMLRQIAQGTLQSESLLHFAWEQLPAQLLALQHRNFSGKQVILL</sequence>
<dbReference type="RefSeq" id="WP_034830836.1">
    <property type="nucleotide sequence ID" value="NZ_VWXC01000015.1"/>
</dbReference>
<dbReference type="InterPro" id="IPR036291">
    <property type="entry name" value="NAD(P)-bd_dom_sf"/>
</dbReference>
<dbReference type="EMBL" id="VWXC01000015">
    <property type="protein sequence ID" value="NIG20772.1"/>
    <property type="molecule type" value="Genomic_DNA"/>
</dbReference>
<protein>
    <submittedName>
        <fullName evidence="2">Alcohol dehydrogenase catalytic domain-containing protein</fullName>
    </submittedName>
</protein>
<evidence type="ECO:0000313" key="3">
    <source>
        <dbReference type="Proteomes" id="UP001515780"/>
    </source>
</evidence>
<gene>
    <name evidence="2" type="ORF">F3J37_19015</name>
</gene>
<dbReference type="Gene3D" id="3.40.50.720">
    <property type="entry name" value="NAD(P)-binding Rossmann-like Domain"/>
    <property type="match status" value="1"/>
</dbReference>
<dbReference type="SUPFAM" id="SSF50129">
    <property type="entry name" value="GroES-like"/>
    <property type="match status" value="1"/>
</dbReference>
<dbReference type="PANTHER" id="PTHR43482:SF1">
    <property type="entry name" value="PROTEIN AST1-RELATED"/>
    <property type="match status" value="1"/>
</dbReference>
<dbReference type="SUPFAM" id="SSF51735">
    <property type="entry name" value="NAD(P)-binding Rossmann-fold domains"/>
    <property type="match status" value="1"/>
</dbReference>
<dbReference type="SMART" id="SM00829">
    <property type="entry name" value="PKS_ER"/>
    <property type="match status" value="1"/>
</dbReference>
<name>A0ABX0RTN0_9GAMM</name>
<dbReference type="InterPro" id="IPR052585">
    <property type="entry name" value="Lipid_raft_assoc_Zn_ADH"/>
</dbReference>
<dbReference type="InterPro" id="IPR020843">
    <property type="entry name" value="ER"/>
</dbReference>
<dbReference type="InterPro" id="IPR011032">
    <property type="entry name" value="GroES-like_sf"/>
</dbReference>
<dbReference type="CDD" id="cd08271">
    <property type="entry name" value="MDR5"/>
    <property type="match status" value="1"/>
</dbReference>
<dbReference type="Gene3D" id="3.90.180.10">
    <property type="entry name" value="Medium-chain alcohol dehydrogenases, catalytic domain"/>
    <property type="match status" value="1"/>
</dbReference>
<dbReference type="Proteomes" id="UP001515780">
    <property type="component" value="Unassembled WGS sequence"/>
</dbReference>
<comment type="caution">
    <text evidence="2">The sequence shown here is derived from an EMBL/GenBank/DDBJ whole genome shotgun (WGS) entry which is preliminary data.</text>
</comment>
<dbReference type="PANTHER" id="PTHR43482">
    <property type="entry name" value="PROTEIN AST1-RELATED"/>
    <property type="match status" value="1"/>
</dbReference>
<evidence type="ECO:0000313" key="2">
    <source>
        <dbReference type="EMBL" id="NIG20772.1"/>
    </source>
</evidence>
<keyword evidence="3" id="KW-1185">Reference proteome</keyword>
<feature type="domain" description="Enoyl reductase (ER)" evidence="1">
    <location>
        <begin position="19"/>
        <end position="322"/>
    </location>
</feature>
<dbReference type="InterPro" id="IPR013154">
    <property type="entry name" value="ADH-like_N"/>
</dbReference>
<evidence type="ECO:0000259" key="1">
    <source>
        <dbReference type="SMART" id="SM00829"/>
    </source>
</evidence>
<dbReference type="Pfam" id="PF08240">
    <property type="entry name" value="ADH_N"/>
    <property type="match status" value="1"/>
</dbReference>
<proteinExistence type="predicted"/>
<accession>A0ABX0RTN0</accession>
<reference evidence="2 3" key="1">
    <citation type="journal article" date="2019" name="bioRxiv">
        <title>Bacteria contribute to plant secondary compound degradation in a generalist herbivore system.</title>
        <authorList>
            <person name="Francoeur C.B."/>
            <person name="Khadempour L."/>
            <person name="Moreira-Soto R.D."/>
            <person name="Gotting K."/>
            <person name="Book A.J."/>
            <person name="Pinto-Tomas A.A."/>
            <person name="Keefover-Ring K."/>
            <person name="Currie C.R."/>
        </authorList>
    </citation>
    <scope>NUCLEOTIDE SEQUENCE [LARGE SCALE GENOMIC DNA]</scope>
    <source>
        <strain evidence="2">Al-1710</strain>
    </source>
</reference>